<dbReference type="EMBL" id="WBZJ01000003">
    <property type="protein sequence ID" value="KAB3519876.1"/>
    <property type="molecule type" value="Genomic_DNA"/>
</dbReference>
<proteinExistence type="predicted"/>
<dbReference type="PANTHER" id="PTHR21248">
    <property type="entry name" value="CARDIOLIPIN SYNTHASE"/>
    <property type="match status" value="1"/>
</dbReference>
<evidence type="ECO:0000313" key="15">
    <source>
        <dbReference type="EMBL" id="KAB3519876.1"/>
    </source>
</evidence>
<evidence type="ECO:0000256" key="12">
    <source>
        <dbReference type="NCBIfam" id="TIGR04265"/>
    </source>
</evidence>
<dbReference type="Gene3D" id="3.30.870.10">
    <property type="entry name" value="Endonuclease Chain A"/>
    <property type="match status" value="2"/>
</dbReference>
<keyword evidence="11" id="KW-1208">Phospholipid metabolism</keyword>
<dbReference type="Pfam" id="PF13396">
    <property type="entry name" value="PLDc_N"/>
    <property type="match status" value="1"/>
</dbReference>
<dbReference type="InterPro" id="IPR025202">
    <property type="entry name" value="PLD-like_dom"/>
</dbReference>
<evidence type="ECO:0000256" key="5">
    <source>
        <dbReference type="ARBA" id="ARBA00022692"/>
    </source>
</evidence>
<gene>
    <name evidence="15" type="primary">cls</name>
    <name evidence="15" type="ORF">F8377_08175</name>
</gene>
<keyword evidence="6" id="KW-0677">Repeat</keyword>
<dbReference type="SMART" id="SM00155">
    <property type="entry name" value="PLDc"/>
    <property type="match status" value="2"/>
</dbReference>
<accession>A0ABQ6VG15</accession>
<evidence type="ECO:0000256" key="6">
    <source>
        <dbReference type="ARBA" id="ARBA00022737"/>
    </source>
</evidence>
<evidence type="ECO:0000256" key="1">
    <source>
        <dbReference type="ARBA" id="ARBA00004651"/>
    </source>
</evidence>
<evidence type="ECO:0000256" key="8">
    <source>
        <dbReference type="ARBA" id="ARBA00023098"/>
    </source>
</evidence>
<keyword evidence="4" id="KW-0808">Transferase</keyword>
<feature type="transmembrane region" description="Helical" evidence="13">
    <location>
        <begin position="25"/>
        <end position="45"/>
    </location>
</feature>
<evidence type="ECO:0000256" key="4">
    <source>
        <dbReference type="ARBA" id="ARBA00022679"/>
    </source>
</evidence>
<evidence type="ECO:0000256" key="9">
    <source>
        <dbReference type="ARBA" id="ARBA00023136"/>
    </source>
</evidence>
<dbReference type="EC" id="2.7.8.-" evidence="12"/>
<evidence type="ECO:0000259" key="14">
    <source>
        <dbReference type="PROSITE" id="PS50035"/>
    </source>
</evidence>
<evidence type="ECO:0000256" key="10">
    <source>
        <dbReference type="ARBA" id="ARBA00023209"/>
    </source>
</evidence>
<evidence type="ECO:0000256" key="3">
    <source>
        <dbReference type="ARBA" id="ARBA00022516"/>
    </source>
</evidence>
<dbReference type="InterPro" id="IPR001736">
    <property type="entry name" value="PLipase_D/transphosphatidylase"/>
</dbReference>
<feature type="transmembrane region" description="Helical" evidence="13">
    <location>
        <begin position="57"/>
        <end position="75"/>
    </location>
</feature>
<dbReference type="Pfam" id="PF13091">
    <property type="entry name" value="PLDc_2"/>
    <property type="match status" value="2"/>
</dbReference>
<dbReference type="SUPFAM" id="SSF56024">
    <property type="entry name" value="Phospholipase D/nuclease"/>
    <property type="match status" value="2"/>
</dbReference>
<keyword evidence="3" id="KW-0444">Lipid biosynthesis</keyword>
<keyword evidence="2" id="KW-1003">Cell membrane</keyword>
<keyword evidence="16" id="KW-1185">Reference proteome</keyword>
<feature type="domain" description="PLD phosphodiesterase" evidence="14">
    <location>
        <begin position="422"/>
        <end position="449"/>
    </location>
</feature>
<evidence type="ECO:0000256" key="2">
    <source>
        <dbReference type="ARBA" id="ARBA00022475"/>
    </source>
</evidence>
<evidence type="ECO:0000256" key="7">
    <source>
        <dbReference type="ARBA" id="ARBA00022989"/>
    </source>
</evidence>
<keyword evidence="7 13" id="KW-1133">Transmembrane helix</keyword>
<dbReference type="NCBIfam" id="TIGR04265">
    <property type="entry name" value="bac_cardiolipin"/>
    <property type="match status" value="1"/>
</dbReference>
<dbReference type="PANTHER" id="PTHR21248:SF22">
    <property type="entry name" value="PHOSPHOLIPASE D"/>
    <property type="match status" value="1"/>
</dbReference>
<feature type="domain" description="PLD phosphodiesterase" evidence="14">
    <location>
        <begin position="235"/>
        <end position="262"/>
    </location>
</feature>
<evidence type="ECO:0000256" key="13">
    <source>
        <dbReference type="SAM" id="Phobius"/>
    </source>
</evidence>
<keyword evidence="5 13" id="KW-0812">Transmembrane</keyword>
<name>A0ABQ6VG15_9CORY</name>
<comment type="caution">
    <text evidence="15">The sequence shown here is derived from an EMBL/GenBank/DDBJ whole genome shotgun (WGS) entry which is preliminary data.</text>
</comment>
<dbReference type="Proteomes" id="UP000436181">
    <property type="component" value="Unassembled WGS sequence"/>
</dbReference>
<sequence length="509" mass="58352">MDPIIVEFYQLLSGSVQTVLRDMEWWQYLIVIADYTLKFIALGWVPKDRRPSSAMAWLLAIFLLPFVGLLLYFLMGSPYINRRRHTIQNRANELIRTMSAEEPETPKNMVLSREIQSLVALNRELTALPPVAGSMVALHSDYRESIKAMASAIDKAKYFVNVEMYIAAYDSTTAPFFDAMERAAKRGVDVRFLWDHIGAHKYPGNKKLGKRLERMGVQYEVMLPLKPWRWRFRRPDLRNHRKLVIVDGTWAFMGSQNLVEPEYQNKKNHKVGRQWVDVMAEITGPVVSSINSVFAVDWYTESGETLDFMTPGELTAWLEDDNSDVGTDVMQVVPSGPGFTTEPNLRLFNSLIHHAKKSLRIVSPYFIPDESLLEAVTTACYRGVTVELYVSEKSDQKMVGHAQASYYQELLDAGVKMYLYPAPYVLHSKFLIADEEVAVMGSSNMDMRSFWLNYECSLMVGDGAMLESLNELAQDYKDKSTLLTAEEWNTRPWYKQYVDNLCRLTSALQ</sequence>
<keyword evidence="9 13" id="KW-0472">Membrane</keyword>
<dbReference type="InterPro" id="IPR027379">
    <property type="entry name" value="CLS_N"/>
</dbReference>
<organism evidence="15 16">
    <name type="scientific">Corynebacterium zhongnanshanii</name>
    <dbReference type="NCBI Taxonomy" id="2768834"/>
    <lineage>
        <taxon>Bacteria</taxon>
        <taxon>Bacillati</taxon>
        <taxon>Actinomycetota</taxon>
        <taxon>Actinomycetes</taxon>
        <taxon>Mycobacteriales</taxon>
        <taxon>Corynebacteriaceae</taxon>
        <taxon>Corynebacterium</taxon>
    </lineage>
</organism>
<evidence type="ECO:0000256" key="11">
    <source>
        <dbReference type="ARBA" id="ARBA00023264"/>
    </source>
</evidence>
<protein>
    <recommendedName>
        <fullName evidence="12">Cardiolipin synthase</fullName>
        <ecNumber evidence="12">2.7.8.-</ecNumber>
    </recommendedName>
</protein>
<dbReference type="InterPro" id="IPR022924">
    <property type="entry name" value="Cardiolipin_synthase"/>
</dbReference>
<dbReference type="PROSITE" id="PS50035">
    <property type="entry name" value="PLD"/>
    <property type="match status" value="2"/>
</dbReference>
<evidence type="ECO:0000313" key="16">
    <source>
        <dbReference type="Proteomes" id="UP000436181"/>
    </source>
</evidence>
<keyword evidence="10" id="KW-0594">Phospholipid biosynthesis</keyword>
<comment type="subcellular location">
    <subcellularLocation>
        <location evidence="1">Cell membrane</location>
        <topology evidence="1">Multi-pass membrane protein</topology>
    </subcellularLocation>
</comment>
<keyword evidence="8" id="KW-0443">Lipid metabolism</keyword>
<reference evidence="15 16" key="1">
    <citation type="submission" date="2019-10" db="EMBL/GenBank/DDBJ databases">
        <title>Corynebacterium sp novel species isolated from the respiratory tract of Marmot.</title>
        <authorList>
            <person name="Zhang G."/>
        </authorList>
    </citation>
    <scope>NUCLEOTIDE SEQUENCE [LARGE SCALE GENOMIC DNA]</scope>
    <source>
        <strain evidence="15 16">336</strain>
    </source>
</reference>